<feature type="non-terminal residue" evidence="1">
    <location>
        <position position="148"/>
    </location>
</feature>
<dbReference type="Proteomes" id="UP000250140">
    <property type="component" value="Unassembled WGS sequence"/>
</dbReference>
<keyword evidence="2" id="KW-1185">Reference proteome</keyword>
<dbReference type="EMBL" id="KV750083">
    <property type="protein sequence ID" value="OCL06371.1"/>
    <property type="molecule type" value="Genomic_DNA"/>
</dbReference>
<accession>A0A8E2EXJ6</accession>
<dbReference type="PANTHER" id="PTHR38846">
    <property type="entry name" value="C3H1-TYPE DOMAIN-CONTAINING PROTEIN"/>
    <property type="match status" value="1"/>
</dbReference>
<dbReference type="OrthoDB" id="6105938at2759"/>
<gene>
    <name evidence="1" type="ORF">AOQ84DRAFT_276940</name>
</gene>
<evidence type="ECO:0000313" key="2">
    <source>
        <dbReference type="Proteomes" id="UP000250140"/>
    </source>
</evidence>
<dbReference type="PANTHER" id="PTHR38846:SF1">
    <property type="entry name" value="C3H1-TYPE DOMAIN-CONTAINING PROTEIN"/>
    <property type="match status" value="1"/>
</dbReference>
<name>A0A8E2EXJ6_9PEZI</name>
<protein>
    <submittedName>
        <fullName evidence="1">Uncharacterized protein</fullName>
    </submittedName>
</protein>
<organism evidence="1 2">
    <name type="scientific">Glonium stellatum</name>
    <dbReference type="NCBI Taxonomy" id="574774"/>
    <lineage>
        <taxon>Eukaryota</taxon>
        <taxon>Fungi</taxon>
        <taxon>Dikarya</taxon>
        <taxon>Ascomycota</taxon>
        <taxon>Pezizomycotina</taxon>
        <taxon>Dothideomycetes</taxon>
        <taxon>Pleosporomycetidae</taxon>
        <taxon>Gloniales</taxon>
        <taxon>Gloniaceae</taxon>
        <taxon>Glonium</taxon>
    </lineage>
</organism>
<reference evidence="1 2" key="1">
    <citation type="journal article" date="2016" name="Nat. Commun.">
        <title>Ectomycorrhizal ecology is imprinted in the genome of the dominant symbiotic fungus Cenococcum geophilum.</title>
        <authorList>
            <consortium name="DOE Joint Genome Institute"/>
            <person name="Peter M."/>
            <person name="Kohler A."/>
            <person name="Ohm R.A."/>
            <person name="Kuo A."/>
            <person name="Krutzmann J."/>
            <person name="Morin E."/>
            <person name="Arend M."/>
            <person name="Barry K.W."/>
            <person name="Binder M."/>
            <person name="Choi C."/>
            <person name="Clum A."/>
            <person name="Copeland A."/>
            <person name="Grisel N."/>
            <person name="Haridas S."/>
            <person name="Kipfer T."/>
            <person name="LaButti K."/>
            <person name="Lindquist E."/>
            <person name="Lipzen A."/>
            <person name="Maire R."/>
            <person name="Meier B."/>
            <person name="Mihaltcheva S."/>
            <person name="Molinier V."/>
            <person name="Murat C."/>
            <person name="Poggeler S."/>
            <person name="Quandt C.A."/>
            <person name="Sperisen C."/>
            <person name="Tritt A."/>
            <person name="Tisserant E."/>
            <person name="Crous P.W."/>
            <person name="Henrissat B."/>
            <person name="Nehls U."/>
            <person name="Egli S."/>
            <person name="Spatafora J.W."/>
            <person name="Grigoriev I.V."/>
            <person name="Martin F.M."/>
        </authorList>
    </citation>
    <scope>NUCLEOTIDE SEQUENCE [LARGE SCALE GENOMIC DNA]</scope>
    <source>
        <strain evidence="1 2">CBS 207.34</strain>
    </source>
</reference>
<evidence type="ECO:0000313" key="1">
    <source>
        <dbReference type="EMBL" id="OCL06371.1"/>
    </source>
</evidence>
<proteinExistence type="predicted"/>
<sequence length="148" mass="17140">SPLNKFFLSYSAFEHNKLNSSAQEFQRLRRSCGWRRWDPEGDRAWADFRQALVKEFNWLFGTEPTDLLAWQTMCQFAGTIGKTDTCDNCYLALKSQNFSLVDLIDTRRRGTGVVQVFGSKESLSEYIKETASYFPRNHPKAGNLLRKL</sequence>
<dbReference type="AlphaFoldDB" id="A0A8E2EXJ6"/>
<feature type="non-terminal residue" evidence="1">
    <location>
        <position position="1"/>
    </location>
</feature>